<feature type="transmembrane region" description="Helical" evidence="6">
    <location>
        <begin position="137"/>
        <end position="157"/>
    </location>
</feature>
<keyword evidence="2 6" id="KW-0812">Transmembrane</keyword>
<feature type="compositionally biased region" description="Acidic residues" evidence="5">
    <location>
        <begin position="535"/>
        <end position="550"/>
    </location>
</feature>
<evidence type="ECO:0000256" key="3">
    <source>
        <dbReference type="ARBA" id="ARBA00022989"/>
    </source>
</evidence>
<accession>A0AAE1KKK3</accession>
<dbReference type="InterPro" id="IPR036259">
    <property type="entry name" value="MFS_trans_sf"/>
</dbReference>
<evidence type="ECO:0000313" key="7">
    <source>
        <dbReference type="EMBL" id="KAK3875258.1"/>
    </source>
</evidence>
<proteinExistence type="predicted"/>
<dbReference type="Gene3D" id="1.20.1250.20">
    <property type="entry name" value="MFS general substrate transporter like domains"/>
    <property type="match status" value="2"/>
</dbReference>
<dbReference type="GO" id="GO:0022857">
    <property type="term" value="F:transmembrane transporter activity"/>
    <property type="evidence" value="ECO:0007669"/>
    <property type="project" value="InterPro"/>
</dbReference>
<feature type="transmembrane region" description="Helical" evidence="6">
    <location>
        <begin position="112"/>
        <end position="131"/>
    </location>
</feature>
<feature type="transmembrane region" description="Helical" evidence="6">
    <location>
        <begin position="354"/>
        <end position="378"/>
    </location>
</feature>
<dbReference type="Proteomes" id="UP001286313">
    <property type="component" value="Unassembled WGS sequence"/>
</dbReference>
<comment type="subcellular location">
    <subcellularLocation>
        <location evidence="1">Membrane</location>
        <topology evidence="1">Multi-pass membrane protein</topology>
    </subcellularLocation>
</comment>
<evidence type="ECO:0000313" key="8">
    <source>
        <dbReference type="Proteomes" id="UP001286313"/>
    </source>
</evidence>
<evidence type="ECO:0000256" key="2">
    <source>
        <dbReference type="ARBA" id="ARBA00022692"/>
    </source>
</evidence>
<evidence type="ECO:0000256" key="5">
    <source>
        <dbReference type="SAM" id="MobiDB-lite"/>
    </source>
</evidence>
<dbReference type="SUPFAM" id="SSF103473">
    <property type="entry name" value="MFS general substrate transporter"/>
    <property type="match status" value="1"/>
</dbReference>
<dbReference type="InterPro" id="IPR049680">
    <property type="entry name" value="FLVCR1-2_SLC49-like"/>
</dbReference>
<dbReference type="PANTHER" id="PTHR10924">
    <property type="entry name" value="MAJOR FACILITATOR SUPERFAMILY PROTEIN-RELATED"/>
    <property type="match status" value="1"/>
</dbReference>
<sequence>MGGGRSTSLEEGRGQIEEATTQGRQGNNPNPLVVYKQRWAVLVTVTLLNLSNAGLWINTAPVSYKAMTYFGVTLDQINWFSLVFLFVSIPFCFISTFSVNQLGLRAAIHTGSALNTIGALIRLLSTCGIISDGKTQYAVGLGGQVIAGMAQSFLLFIPTKVSQLWFPEDARALSTTILALSNPLGILVTQVISPLLVPESDNLPTLNYVFGGLAVFTQVVTLLCITRSKPPTAPSYSAERGEKERQPYLQQLKSTFTTVPYLLLLLALGCGVALFSALATVTAQILCPLGYDDVFSGIVMGVMILCGFVGSAVTGITADRTKAFTPITKLCYGAAAIFAIIMMEMFMVPDQRALVAITTGLFGFFGVGAYPIGLELAVEATYPVEESISTAFIFMSGQIQGVIIIAMVSLLSTDLNPKYNDVEVCSKGTGTDLEPRDYTVSLCSIMSLLTFVVVLIIVFFKTPYKRLEAERAQSNTNVSSSSSSSSSTPHSSGYSSENASRGDTTSSRTKKITTLSSEEQVLLQRDPTQTTLVHEEEEEEVKEEGEEEVV</sequence>
<feature type="region of interest" description="Disordered" evidence="5">
    <location>
        <begin position="1"/>
        <end position="29"/>
    </location>
</feature>
<name>A0AAE1KKK3_PETCI</name>
<dbReference type="Pfam" id="PF07690">
    <property type="entry name" value="MFS_1"/>
    <property type="match status" value="1"/>
</dbReference>
<dbReference type="GO" id="GO:0016020">
    <property type="term" value="C:membrane"/>
    <property type="evidence" value="ECO:0007669"/>
    <property type="project" value="UniProtKB-SubCell"/>
</dbReference>
<feature type="transmembrane region" description="Helical" evidence="6">
    <location>
        <begin position="208"/>
        <end position="225"/>
    </location>
</feature>
<feature type="region of interest" description="Disordered" evidence="5">
    <location>
        <begin position="471"/>
        <end position="550"/>
    </location>
</feature>
<feature type="compositionally biased region" description="Low complexity" evidence="5">
    <location>
        <begin position="479"/>
        <end position="496"/>
    </location>
</feature>
<feature type="transmembrane region" description="Helical" evidence="6">
    <location>
        <begin position="177"/>
        <end position="196"/>
    </location>
</feature>
<feature type="transmembrane region" description="Helical" evidence="6">
    <location>
        <begin position="261"/>
        <end position="286"/>
    </location>
</feature>
<keyword evidence="3 6" id="KW-1133">Transmembrane helix</keyword>
<evidence type="ECO:0000256" key="1">
    <source>
        <dbReference type="ARBA" id="ARBA00004141"/>
    </source>
</evidence>
<comment type="caution">
    <text evidence="7">The sequence shown here is derived from an EMBL/GenBank/DDBJ whole genome shotgun (WGS) entry which is preliminary data.</text>
</comment>
<dbReference type="InterPro" id="IPR011701">
    <property type="entry name" value="MFS"/>
</dbReference>
<dbReference type="EMBL" id="JAWQEG010001992">
    <property type="protein sequence ID" value="KAK3875258.1"/>
    <property type="molecule type" value="Genomic_DNA"/>
</dbReference>
<keyword evidence="8" id="KW-1185">Reference proteome</keyword>
<reference evidence="7" key="1">
    <citation type="submission" date="2023-10" db="EMBL/GenBank/DDBJ databases">
        <title>Genome assemblies of two species of porcelain crab, Petrolisthes cinctipes and Petrolisthes manimaculis (Anomura: Porcellanidae).</title>
        <authorList>
            <person name="Angst P."/>
        </authorList>
    </citation>
    <scope>NUCLEOTIDE SEQUENCE</scope>
    <source>
        <strain evidence="7">PB745_01</strain>
        <tissue evidence="7">Gill</tissue>
    </source>
</reference>
<feature type="compositionally biased region" description="Polar residues" evidence="5">
    <location>
        <begin position="18"/>
        <end position="29"/>
    </location>
</feature>
<feature type="transmembrane region" description="Helical" evidence="6">
    <location>
        <begin position="298"/>
        <end position="318"/>
    </location>
</feature>
<feature type="transmembrane region" description="Helical" evidence="6">
    <location>
        <begin position="438"/>
        <end position="460"/>
    </location>
</feature>
<gene>
    <name evidence="7" type="ORF">Pcinc_019857</name>
</gene>
<feature type="transmembrane region" description="Helical" evidence="6">
    <location>
        <begin position="330"/>
        <end position="348"/>
    </location>
</feature>
<organism evidence="7 8">
    <name type="scientific">Petrolisthes cinctipes</name>
    <name type="common">Flat porcelain crab</name>
    <dbReference type="NCBI Taxonomy" id="88211"/>
    <lineage>
        <taxon>Eukaryota</taxon>
        <taxon>Metazoa</taxon>
        <taxon>Ecdysozoa</taxon>
        <taxon>Arthropoda</taxon>
        <taxon>Crustacea</taxon>
        <taxon>Multicrustacea</taxon>
        <taxon>Malacostraca</taxon>
        <taxon>Eumalacostraca</taxon>
        <taxon>Eucarida</taxon>
        <taxon>Decapoda</taxon>
        <taxon>Pleocyemata</taxon>
        <taxon>Anomura</taxon>
        <taxon>Galatheoidea</taxon>
        <taxon>Porcellanidae</taxon>
        <taxon>Petrolisthes</taxon>
    </lineage>
</organism>
<dbReference type="AlphaFoldDB" id="A0AAE1KKK3"/>
<keyword evidence="4 6" id="KW-0472">Membrane</keyword>
<feature type="compositionally biased region" description="Polar residues" evidence="5">
    <location>
        <begin position="497"/>
        <end position="519"/>
    </location>
</feature>
<dbReference type="PANTHER" id="PTHR10924:SF6">
    <property type="entry name" value="SOLUTE CARRIER FAMILY 49 MEMBER A3"/>
    <property type="match status" value="1"/>
</dbReference>
<feature type="transmembrane region" description="Helical" evidence="6">
    <location>
        <begin position="390"/>
        <end position="411"/>
    </location>
</feature>
<feature type="transmembrane region" description="Helical" evidence="6">
    <location>
        <begin position="39"/>
        <end position="57"/>
    </location>
</feature>
<evidence type="ECO:0008006" key="9">
    <source>
        <dbReference type="Google" id="ProtNLM"/>
    </source>
</evidence>
<evidence type="ECO:0000256" key="6">
    <source>
        <dbReference type="SAM" id="Phobius"/>
    </source>
</evidence>
<feature type="transmembrane region" description="Helical" evidence="6">
    <location>
        <begin position="77"/>
        <end position="100"/>
    </location>
</feature>
<evidence type="ECO:0000256" key="4">
    <source>
        <dbReference type="ARBA" id="ARBA00023136"/>
    </source>
</evidence>
<protein>
    <recommendedName>
        <fullName evidence="9">Major facilitator superfamily (MFS) profile domain-containing protein</fullName>
    </recommendedName>
</protein>